<proteinExistence type="predicted"/>
<feature type="chain" id="PRO_5043999893" evidence="1">
    <location>
        <begin position="18"/>
        <end position="79"/>
    </location>
</feature>
<evidence type="ECO:0000256" key="1">
    <source>
        <dbReference type="SAM" id="SignalP"/>
    </source>
</evidence>
<feature type="signal peptide" evidence="1">
    <location>
        <begin position="1"/>
        <end position="17"/>
    </location>
</feature>
<evidence type="ECO:0000313" key="2">
    <source>
        <dbReference type="EMBL" id="GIX79220.1"/>
    </source>
</evidence>
<keyword evidence="1" id="KW-0732">Signal</keyword>
<sequence length="79" mass="8536">MRVLICCILLLGVGAFAEKKRPMADNAALPVENPMIAPLVACTTISLRKQVDSLRIEGKNIGGFLSYAKKKTSVLTCDE</sequence>
<name>A0AAV4N5W5_CAEEX</name>
<evidence type="ECO:0000313" key="3">
    <source>
        <dbReference type="Proteomes" id="UP001054945"/>
    </source>
</evidence>
<gene>
    <name evidence="2" type="ORF">CEXT_713931</name>
</gene>
<dbReference type="EMBL" id="BPLR01020477">
    <property type="protein sequence ID" value="GIX79220.1"/>
    <property type="molecule type" value="Genomic_DNA"/>
</dbReference>
<keyword evidence="3" id="KW-1185">Reference proteome</keyword>
<comment type="caution">
    <text evidence="2">The sequence shown here is derived from an EMBL/GenBank/DDBJ whole genome shotgun (WGS) entry which is preliminary data.</text>
</comment>
<dbReference type="Proteomes" id="UP001054945">
    <property type="component" value="Unassembled WGS sequence"/>
</dbReference>
<accession>A0AAV4N5W5</accession>
<protein>
    <submittedName>
        <fullName evidence="2">Uncharacterized protein</fullName>
    </submittedName>
</protein>
<dbReference type="AlphaFoldDB" id="A0AAV4N5W5"/>
<organism evidence="2 3">
    <name type="scientific">Caerostris extrusa</name>
    <name type="common">Bark spider</name>
    <name type="synonym">Caerostris bankana</name>
    <dbReference type="NCBI Taxonomy" id="172846"/>
    <lineage>
        <taxon>Eukaryota</taxon>
        <taxon>Metazoa</taxon>
        <taxon>Ecdysozoa</taxon>
        <taxon>Arthropoda</taxon>
        <taxon>Chelicerata</taxon>
        <taxon>Arachnida</taxon>
        <taxon>Araneae</taxon>
        <taxon>Araneomorphae</taxon>
        <taxon>Entelegynae</taxon>
        <taxon>Araneoidea</taxon>
        <taxon>Araneidae</taxon>
        <taxon>Caerostris</taxon>
    </lineage>
</organism>
<reference evidence="2 3" key="1">
    <citation type="submission" date="2021-06" db="EMBL/GenBank/DDBJ databases">
        <title>Caerostris extrusa draft genome.</title>
        <authorList>
            <person name="Kono N."/>
            <person name="Arakawa K."/>
        </authorList>
    </citation>
    <scope>NUCLEOTIDE SEQUENCE [LARGE SCALE GENOMIC DNA]</scope>
</reference>